<evidence type="ECO:0000256" key="5">
    <source>
        <dbReference type="PROSITE-ProRule" id="PRU00169"/>
    </source>
</evidence>
<protein>
    <submittedName>
        <fullName evidence="8">Response regulator transcription factor</fullName>
    </submittedName>
</protein>
<keyword evidence="1 5" id="KW-0597">Phosphoprotein</keyword>
<dbReference type="CDD" id="cd06170">
    <property type="entry name" value="LuxR_C_like"/>
    <property type="match status" value="1"/>
</dbReference>
<feature type="domain" description="HTH luxR-type" evidence="6">
    <location>
        <begin position="158"/>
        <end position="228"/>
    </location>
</feature>
<reference evidence="8 9" key="1">
    <citation type="submission" date="2019-03" db="EMBL/GenBank/DDBJ databases">
        <title>Genomics of glacier-inhabiting Cryobacterium strains.</title>
        <authorList>
            <person name="Liu Q."/>
            <person name="Xin Y.-H."/>
        </authorList>
    </citation>
    <scope>NUCLEOTIDE SEQUENCE [LARGE SCALE GENOMIC DNA]</scope>
    <source>
        <strain evidence="8 9">TMT1-23-1</strain>
    </source>
</reference>
<dbReference type="SUPFAM" id="SSF46894">
    <property type="entry name" value="C-terminal effector domain of the bipartite response regulators"/>
    <property type="match status" value="1"/>
</dbReference>
<comment type="caution">
    <text evidence="8">The sequence shown here is derived from an EMBL/GenBank/DDBJ whole genome shotgun (WGS) entry which is preliminary data.</text>
</comment>
<gene>
    <name evidence="8" type="ORF">E3T28_10360</name>
</gene>
<evidence type="ECO:0000256" key="1">
    <source>
        <dbReference type="ARBA" id="ARBA00022553"/>
    </source>
</evidence>
<keyword evidence="2" id="KW-0805">Transcription regulation</keyword>
<dbReference type="InterPro" id="IPR000792">
    <property type="entry name" value="Tscrpt_reg_LuxR_C"/>
</dbReference>
<dbReference type="PROSITE" id="PS50110">
    <property type="entry name" value="RESPONSE_REGULATORY"/>
    <property type="match status" value="1"/>
</dbReference>
<dbReference type="InterPro" id="IPR039420">
    <property type="entry name" value="WalR-like"/>
</dbReference>
<dbReference type="InterPro" id="IPR058245">
    <property type="entry name" value="NreC/VraR/RcsB-like_REC"/>
</dbReference>
<dbReference type="SMART" id="SM00421">
    <property type="entry name" value="HTH_LUXR"/>
    <property type="match status" value="1"/>
</dbReference>
<proteinExistence type="predicted"/>
<dbReference type="PANTHER" id="PTHR43214">
    <property type="entry name" value="TWO-COMPONENT RESPONSE REGULATOR"/>
    <property type="match status" value="1"/>
</dbReference>
<feature type="domain" description="Response regulatory" evidence="7">
    <location>
        <begin position="18"/>
        <end position="138"/>
    </location>
</feature>
<dbReference type="PRINTS" id="PR00038">
    <property type="entry name" value="HTHLUXR"/>
</dbReference>
<evidence type="ECO:0000313" key="9">
    <source>
        <dbReference type="Proteomes" id="UP000297853"/>
    </source>
</evidence>
<evidence type="ECO:0000259" key="7">
    <source>
        <dbReference type="PROSITE" id="PS50110"/>
    </source>
</evidence>
<evidence type="ECO:0000256" key="3">
    <source>
        <dbReference type="ARBA" id="ARBA00023125"/>
    </source>
</evidence>
<accession>A0ABY2J1J1</accession>
<keyword evidence="3" id="KW-0238">DNA-binding</keyword>
<dbReference type="SUPFAM" id="SSF52172">
    <property type="entry name" value="CheY-like"/>
    <property type="match status" value="1"/>
</dbReference>
<evidence type="ECO:0000256" key="4">
    <source>
        <dbReference type="ARBA" id="ARBA00023163"/>
    </source>
</evidence>
<evidence type="ECO:0000313" key="8">
    <source>
        <dbReference type="EMBL" id="TFC98798.1"/>
    </source>
</evidence>
<dbReference type="Pfam" id="PF00072">
    <property type="entry name" value="Response_reg"/>
    <property type="match status" value="1"/>
</dbReference>
<dbReference type="Pfam" id="PF00196">
    <property type="entry name" value="GerE"/>
    <property type="match status" value="1"/>
</dbReference>
<dbReference type="SMART" id="SM00448">
    <property type="entry name" value="REC"/>
    <property type="match status" value="1"/>
</dbReference>
<evidence type="ECO:0000259" key="6">
    <source>
        <dbReference type="PROSITE" id="PS50043"/>
    </source>
</evidence>
<dbReference type="InterPro" id="IPR001789">
    <property type="entry name" value="Sig_transdc_resp-reg_receiver"/>
</dbReference>
<dbReference type="EMBL" id="SOGQ01000050">
    <property type="protein sequence ID" value="TFC98798.1"/>
    <property type="molecule type" value="Genomic_DNA"/>
</dbReference>
<keyword evidence="4" id="KW-0804">Transcription</keyword>
<feature type="modified residue" description="4-aspartylphosphate" evidence="5">
    <location>
        <position position="68"/>
    </location>
</feature>
<dbReference type="Gene3D" id="3.40.50.2300">
    <property type="match status" value="1"/>
</dbReference>
<evidence type="ECO:0000256" key="2">
    <source>
        <dbReference type="ARBA" id="ARBA00023015"/>
    </source>
</evidence>
<dbReference type="PROSITE" id="PS50043">
    <property type="entry name" value="HTH_LUXR_2"/>
    <property type="match status" value="1"/>
</dbReference>
<dbReference type="InterPro" id="IPR016032">
    <property type="entry name" value="Sig_transdc_resp-reg_C-effctor"/>
</dbReference>
<dbReference type="CDD" id="cd17535">
    <property type="entry name" value="REC_NarL-like"/>
    <property type="match status" value="1"/>
</dbReference>
<dbReference type="InterPro" id="IPR011006">
    <property type="entry name" value="CheY-like_superfamily"/>
</dbReference>
<dbReference type="Proteomes" id="UP000297853">
    <property type="component" value="Unassembled WGS sequence"/>
</dbReference>
<sequence length="228" mass="24547">MTDLASASPAASPTPPLRLVLAEDSVLLREGLIRLFDEAGFETVASYGDADSLLAEVDARRPDVAVLDVRMPPTFRDEGVRAALELRRRLPKVGILLLSQYVEGTYAHELLAAGNGGLGYLLKDRVASLDELRDAVTRISAGGTVLDPQVVRELLARRTDPLAALTPRERDVLGLMAEGRTNASISAMLVIGVGAVEKNVTSIFQKLGLDDSGSDHRRVLAVLTFLRH</sequence>
<dbReference type="RefSeq" id="WP_134430612.1">
    <property type="nucleotide sequence ID" value="NZ_SOGQ01000050.1"/>
</dbReference>
<organism evidence="8 9">
    <name type="scientific">Cryobacterium sinapicolor</name>
    <dbReference type="NCBI Taxonomy" id="1259236"/>
    <lineage>
        <taxon>Bacteria</taxon>
        <taxon>Bacillati</taxon>
        <taxon>Actinomycetota</taxon>
        <taxon>Actinomycetes</taxon>
        <taxon>Micrococcales</taxon>
        <taxon>Microbacteriaceae</taxon>
        <taxon>Cryobacterium</taxon>
    </lineage>
</organism>
<dbReference type="PANTHER" id="PTHR43214:SF24">
    <property type="entry name" value="TRANSCRIPTIONAL REGULATORY PROTEIN NARL-RELATED"/>
    <property type="match status" value="1"/>
</dbReference>
<name>A0ABY2J1J1_9MICO</name>
<keyword evidence="9" id="KW-1185">Reference proteome</keyword>